<evidence type="ECO:0000313" key="2">
    <source>
        <dbReference type="EMBL" id="GMQ28849.1"/>
    </source>
</evidence>
<keyword evidence="1" id="KW-0472">Membrane</keyword>
<keyword evidence="1" id="KW-0812">Transmembrane</keyword>
<keyword evidence="3" id="KW-1185">Reference proteome</keyword>
<dbReference type="EMBL" id="BTPD01000004">
    <property type="protein sequence ID" value="GMQ28849.1"/>
    <property type="molecule type" value="Genomic_DNA"/>
</dbReference>
<dbReference type="Proteomes" id="UP001338309">
    <property type="component" value="Unassembled WGS sequence"/>
</dbReference>
<evidence type="ECO:0000256" key="1">
    <source>
        <dbReference type="SAM" id="Phobius"/>
    </source>
</evidence>
<feature type="transmembrane region" description="Helical" evidence="1">
    <location>
        <begin position="118"/>
        <end position="136"/>
    </location>
</feature>
<organism evidence="2 3">
    <name type="scientific">Algoriphagus confluentis</name>
    <dbReference type="NCBI Taxonomy" id="1697556"/>
    <lineage>
        <taxon>Bacteria</taxon>
        <taxon>Pseudomonadati</taxon>
        <taxon>Bacteroidota</taxon>
        <taxon>Cytophagia</taxon>
        <taxon>Cytophagales</taxon>
        <taxon>Cyclobacteriaceae</taxon>
        <taxon>Algoriphagus</taxon>
    </lineage>
</organism>
<name>A0ABQ6PLK4_9BACT</name>
<comment type="caution">
    <text evidence="2">The sequence shown here is derived from an EMBL/GenBank/DDBJ whole genome shotgun (WGS) entry which is preliminary data.</text>
</comment>
<reference evidence="2 3" key="1">
    <citation type="submission" date="2023-08" db="EMBL/GenBank/DDBJ databases">
        <title>Draft genome sequence of Algoriphagus confluentis.</title>
        <authorList>
            <person name="Takatani N."/>
            <person name="Hosokawa M."/>
            <person name="Sawabe T."/>
        </authorList>
    </citation>
    <scope>NUCLEOTIDE SEQUENCE [LARGE SCALE GENOMIC DNA]</scope>
    <source>
        <strain evidence="2 3">NBRC 111222</strain>
    </source>
</reference>
<protein>
    <recommendedName>
        <fullName evidence="4">DUF2335 domain-containing protein</fullName>
    </recommendedName>
</protein>
<gene>
    <name evidence="2" type="ORF">Aconfl_14920</name>
</gene>
<keyword evidence="1" id="KW-1133">Transmembrane helix</keyword>
<evidence type="ECO:0008006" key="4">
    <source>
        <dbReference type="Google" id="ProtNLM"/>
    </source>
</evidence>
<sequence length="144" mass="16583">MKLPFAELNKTPMKFPSIFRTSSPQRFDIKPRYYDPVKEEIEERTSRIKQELKEEGLISGDDENPMGYGAGIRGSFSNYRGIKQRDTNLFSSTAMIRTIIFFGLIAASFGYIYIGPEIFTYLTYGAVIVGAVYFFFRIKKQGKR</sequence>
<accession>A0ABQ6PLK4</accession>
<evidence type="ECO:0000313" key="3">
    <source>
        <dbReference type="Proteomes" id="UP001338309"/>
    </source>
</evidence>
<feature type="transmembrane region" description="Helical" evidence="1">
    <location>
        <begin position="89"/>
        <end position="112"/>
    </location>
</feature>
<proteinExistence type="predicted"/>